<protein>
    <recommendedName>
        <fullName evidence="4">Secreted protein</fullName>
    </recommendedName>
</protein>
<organism evidence="2 3">
    <name type="scientific">Suillus plorans</name>
    <dbReference type="NCBI Taxonomy" id="116603"/>
    <lineage>
        <taxon>Eukaryota</taxon>
        <taxon>Fungi</taxon>
        <taxon>Dikarya</taxon>
        <taxon>Basidiomycota</taxon>
        <taxon>Agaricomycotina</taxon>
        <taxon>Agaricomycetes</taxon>
        <taxon>Agaricomycetidae</taxon>
        <taxon>Boletales</taxon>
        <taxon>Suillineae</taxon>
        <taxon>Suillaceae</taxon>
        <taxon>Suillus</taxon>
    </lineage>
</organism>
<evidence type="ECO:0000256" key="1">
    <source>
        <dbReference type="SAM" id="SignalP"/>
    </source>
</evidence>
<feature type="chain" id="PRO_5040335145" description="Secreted protein" evidence="1">
    <location>
        <begin position="22"/>
        <end position="82"/>
    </location>
</feature>
<feature type="signal peptide" evidence="1">
    <location>
        <begin position="1"/>
        <end position="21"/>
    </location>
</feature>
<reference evidence="2" key="1">
    <citation type="journal article" date="2020" name="New Phytol.">
        <title>Comparative genomics reveals dynamic genome evolution in host specialist ectomycorrhizal fungi.</title>
        <authorList>
            <person name="Lofgren L.A."/>
            <person name="Nguyen N.H."/>
            <person name="Vilgalys R."/>
            <person name="Ruytinx J."/>
            <person name="Liao H.L."/>
            <person name="Branco S."/>
            <person name="Kuo A."/>
            <person name="LaButti K."/>
            <person name="Lipzen A."/>
            <person name="Andreopoulos W."/>
            <person name="Pangilinan J."/>
            <person name="Riley R."/>
            <person name="Hundley H."/>
            <person name="Na H."/>
            <person name="Barry K."/>
            <person name="Grigoriev I.V."/>
            <person name="Stajich J.E."/>
            <person name="Kennedy P.G."/>
        </authorList>
    </citation>
    <scope>NUCLEOTIDE SEQUENCE</scope>
    <source>
        <strain evidence="2">S12</strain>
    </source>
</reference>
<gene>
    <name evidence="2" type="ORF">HD556DRAFT_555171</name>
</gene>
<accession>A0A9P7DH22</accession>
<evidence type="ECO:0008006" key="4">
    <source>
        <dbReference type="Google" id="ProtNLM"/>
    </source>
</evidence>
<sequence length="82" mass="8924">MLPCSFTGIILAEASIWLSAARSLAVSKVVENGVRFLPTPIHQARSAIRSLSNTQSSLALQPPFISFSKTVLTTKCHSINRR</sequence>
<name>A0A9P7DH22_9AGAM</name>
<keyword evidence="3" id="KW-1185">Reference proteome</keyword>
<evidence type="ECO:0000313" key="2">
    <source>
        <dbReference type="EMBL" id="KAG1792418.1"/>
    </source>
</evidence>
<dbReference type="OrthoDB" id="2789670at2759"/>
<dbReference type="EMBL" id="JABBWE010000036">
    <property type="protein sequence ID" value="KAG1792418.1"/>
    <property type="molecule type" value="Genomic_DNA"/>
</dbReference>
<dbReference type="Proteomes" id="UP000719766">
    <property type="component" value="Unassembled WGS sequence"/>
</dbReference>
<dbReference type="RefSeq" id="XP_041159031.1">
    <property type="nucleotide sequence ID" value="XM_041310938.1"/>
</dbReference>
<dbReference type="GeneID" id="64604702"/>
<dbReference type="AlphaFoldDB" id="A0A9P7DH22"/>
<comment type="caution">
    <text evidence="2">The sequence shown here is derived from an EMBL/GenBank/DDBJ whole genome shotgun (WGS) entry which is preliminary data.</text>
</comment>
<evidence type="ECO:0000313" key="3">
    <source>
        <dbReference type="Proteomes" id="UP000719766"/>
    </source>
</evidence>
<proteinExistence type="predicted"/>
<keyword evidence="1" id="KW-0732">Signal</keyword>